<dbReference type="HOGENOM" id="CLU_2918823_0_0_10"/>
<gene>
    <name evidence="1" type="ordered locus">Prede_1904</name>
</gene>
<proteinExistence type="predicted"/>
<keyword evidence="2" id="KW-1185">Reference proteome</keyword>
<reference evidence="1" key="1">
    <citation type="submission" date="2012-02" db="EMBL/GenBank/DDBJ databases">
        <title>Complete sequence of chromosome 2 of Prevotella dentalis DSM 3688.</title>
        <authorList>
            <consortium name="US DOE Joint Genome Institute (JGI-PGF)"/>
            <person name="Lucas S."/>
            <person name="Copeland A."/>
            <person name="Lapidus A."/>
            <person name="Glavina del Rio T."/>
            <person name="Dalin E."/>
            <person name="Tice H."/>
            <person name="Bruce D."/>
            <person name="Goodwin L."/>
            <person name="Pitluck S."/>
            <person name="Peters L."/>
            <person name="Mikhailova N."/>
            <person name="Chertkov O."/>
            <person name="Kyrpides N."/>
            <person name="Mavromatis K."/>
            <person name="Ivanova N."/>
            <person name="Brettin T."/>
            <person name="Detter J.C."/>
            <person name="Han C."/>
            <person name="Larimer F."/>
            <person name="Land M."/>
            <person name="Hauser L."/>
            <person name="Markowitz V."/>
            <person name="Cheng J.-F."/>
            <person name="Hugenholtz P."/>
            <person name="Woyke T."/>
            <person name="Wu D."/>
            <person name="Gronow S."/>
            <person name="Wellnitz S."/>
            <person name="Brambilla E."/>
            <person name="Klenk H.-P."/>
            <person name="Eisen J.A."/>
        </authorList>
    </citation>
    <scope>NUCLEOTIDE SEQUENCE</scope>
    <source>
        <strain evidence="1">DSM 3688</strain>
    </source>
</reference>
<organism evidence="1 2">
    <name type="scientific">Prevotella dentalis (strain ATCC 49559 / DSM 3688 / JCM 13448 / NCTC 12043 / ES 2772)</name>
    <name type="common">Mitsuokella dentalis</name>
    <dbReference type="NCBI Taxonomy" id="908937"/>
    <lineage>
        <taxon>Bacteria</taxon>
        <taxon>Pseudomonadati</taxon>
        <taxon>Bacteroidota</taxon>
        <taxon>Bacteroidia</taxon>
        <taxon>Bacteroidales</taxon>
        <taxon>Prevotellaceae</taxon>
        <taxon>Prevotella</taxon>
    </lineage>
</organism>
<evidence type="ECO:0000313" key="2">
    <source>
        <dbReference type="Proteomes" id="UP000010862"/>
    </source>
</evidence>
<accession>L0JFT5</accession>
<dbReference type="AlphaFoldDB" id="L0JFT5"/>
<sequence>MNEKGRKICLAANLAPHLNYDASSEKKLTYTFAGDLLEVFKYRKPVFTLVVGDTYSLFVDP</sequence>
<name>L0JFT5_PREDD</name>
<dbReference type="Proteomes" id="UP000010862">
    <property type="component" value="Chromosome 2"/>
</dbReference>
<evidence type="ECO:0000313" key="1">
    <source>
        <dbReference type="EMBL" id="AGB29186.1"/>
    </source>
</evidence>
<dbReference type="EMBL" id="CP003369">
    <property type="protein sequence ID" value="AGB29186.1"/>
    <property type="molecule type" value="Genomic_DNA"/>
</dbReference>
<protein>
    <submittedName>
        <fullName evidence="1">Uncharacterized protein</fullName>
    </submittedName>
</protein>
<dbReference type="KEGG" id="pdt:Prede_1904"/>